<feature type="transmembrane region" description="Helical" evidence="8">
    <location>
        <begin position="241"/>
        <end position="264"/>
    </location>
</feature>
<keyword evidence="5 8" id="KW-0472">Membrane</keyword>
<proteinExistence type="predicted"/>
<evidence type="ECO:0000256" key="6">
    <source>
        <dbReference type="ARBA" id="ARBA00032370"/>
    </source>
</evidence>
<keyword evidence="4 8" id="KW-1133">Transmembrane helix</keyword>
<evidence type="ECO:0000256" key="3">
    <source>
        <dbReference type="ARBA" id="ARBA00022960"/>
    </source>
</evidence>
<evidence type="ECO:0000256" key="5">
    <source>
        <dbReference type="ARBA" id="ARBA00023136"/>
    </source>
</evidence>
<evidence type="ECO:0000256" key="7">
    <source>
        <dbReference type="ARBA" id="ARBA00033270"/>
    </source>
</evidence>
<evidence type="ECO:0000256" key="4">
    <source>
        <dbReference type="ARBA" id="ARBA00022989"/>
    </source>
</evidence>
<dbReference type="PROSITE" id="PS00428">
    <property type="entry name" value="FTSW_RODA_SPOVE"/>
    <property type="match status" value="1"/>
</dbReference>
<dbReference type="STRING" id="1465490.SAMN05444277_11710"/>
<feature type="transmembrane region" description="Helical" evidence="8">
    <location>
        <begin position="12"/>
        <end position="35"/>
    </location>
</feature>
<organism evidence="9 10">
    <name type="scientific">Parafilimonas terrae</name>
    <dbReference type="NCBI Taxonomy" id="1465490"/>
    <lineage>
        <taxon>Bacteria</taxon>
        <taxon>Pseudomonadati</taxon>
        <taxon>Bacteroidota</taxon>
        <taxon>Chitinophagia</taxon>
        <taxon>Chitinophagales</taxon>
        <taxon>Chitinophagaceae</taxon>
        <taxon>Parafilimonas</taxon>
    </lineage>
</organism>
<feature type="transmembrane region" description="Helical" evidence="8">
    <location>
        <begin position="388"/>
        <end position="415"/>
    </location>
</feature>
<feature type="transmembrane region" description="Helical" evidence="8">
    <location>
        <begin position="81"/>
        <end position="100"/>
    </location>
</feature>
<evidence type="ECO:0000313" key="10">
    <source>
        <dbReference type="Proteomes" id="UP000199031"/>
    </source>
</evidence>
<feature type="transmembrane region" description="Helical" evidence="8">
    <location>
        <begin position="55"/>
        <end position="74"/>
    </location>
</feature>
<dbReference type="GO" id="GO:0015648">
    <property type="term" value="F:lipid-linked peptidoglycan transporter activity"/>
    <property type="evidence" value="ECO:0007669"/>
    <property type="project" value="TreeGrafter"/>
</dbReference>
<feature type="transmembrane region" description="Helical" evidence="8">
    <location>
        <begin position="354"/>
        <end position="376"/>
    </location>
</feature>
<protein>
    <recommendedName>
        <fullName evidence="7">Cell wall polymerase</fullName>
    </recommendedName>
    <alternativeName>
        <fullName evidence="6">Peptidoglycan polymerase</fullName>
    </alternativeName>
</protein>
<evidence type="ECO:0000256" key="1">
    <source>
        <dbReference type="ARBA" id="ARBA00004141"/>
    </source>
</evidence>
<keyword evidence="10" id="KW-1185">Reference proteome</keyword>
<evidence type="ECO:0000313" key="9">
    <source>
        <dbReference type="EMBL" id="SFQ52010.1"/>
    </source>
</evidence>
<dbReference type="Pfam" id="PF01098">
    <property type="entry name" value="FTSW_RODA_SPOVE"/>
    <property type="match status" value="1"/>
</dbReference>
<evidence type="ECO:0000256" key="2">
    <source>
        <dbReference type="ARBA" id="ARBA00022692"/>
    </source>
</evidence>
<evidence type="ECO:0000256" key="8">
    <source>
        <dbReference type="SAM" id="Phobius"/>
    </source>
</evidence>
<dbReference type="GO" id="GO:0008360">
    <property type="term" value="P:regulation of cell shape"/>
    <property type="evidence" value="ECO:0007669"/>
    <property type="project" value="UniProtKB-KW"/>
</dbReference>
<feature type="transmembrane region" description="Helical" evidence="8">
    <location>
        <begin position="213"/>
        <end position="229"/>
    </location>
</feature>
<keyword evidence="3" id="KW-0133">Cell shape</keyword>
<gene>
    <name evidence="9" type="ORF">SAMN05444277_11710</name>
</gene>
<keyword evidence="2 8" id="KW-0812">Transmembrane</keyword>
<dbReference type="GO" id="GO:0032153">
    <property type="term" value="C:cell division site"/>
    <property type="evidence" value="ECO:0007669"/>
    <property type="project" value="TreeGrafter"/>
</dbReference>
<sequence>MSRAIPKSVSKGVDWLTVWLYAVLVCIGILCIFMAEYNPATYTSSSFFQGQTNYSKQLLFAGLSVMVATFIILSDSKLYPAFANLLYVFGILLMLSVFVLGKDVNGSKSWIPLGGGFNLQPAELCKIFTALALSKYLSQLNMDFSKLQSQVIAGAIAMLPAAISVLQNETGLALVYLSFFIVMYREGLPGIILVIGFSFGALVVATLLVEKNLLAILLTLIAALIVFIFRRQIFTRKRWNILILIVSIWFVCVGIQRFIVPYIFNNVFECYQSQRIYSAVGKDYDCSQNIHSIRQEEATGKASIKPDDYNVRQSKIAIGSGGFLGKGFLKGTQTRGRYVPEQSTDFIFTSLGEAFGFVGSFLFLAVYFILLLRIIFLAERQRSGFSRIYAYSVASILFFHIVVNVCMTIGLFPVIGIPLPLISYGGSSLLTFTIMIFIMIRLDADRQMVLR</sequence>
<dbReference type="RefSeq" id="WP_090662734.1">
    <property type="nucleotide sequence ID" value="NZ_FOXQ01000017.1"/>
</dbReference>
<accession>A0A1I5Z6D7</accession>
<dbReference type="InterPro" id="IPR001182">
    <property type="entry name" value="FtsW/RodA"/>
</dbReference>
<name>A0A1I5Z6D7_9BACT</name>
<feature type="transmembrane region" description="Helical" evidence="8">
    <location>
        <begin position="187"/>
        <end position="207"/>
    </location>
</feature>
<dbReference type="GO" id="GO:0051301">
    <property type="term" value="P:cell division"/>
    <property type="evidence" value="ECO:0007669"/>
    <property type="project" value="InterPro"/>
</dbReference>
<dbReference type="Proteomes" id="UP000199031">
    <property type="component" value="Unassembled WGS sequence"/>
</dbReference>
<reference evidence="9 10" key="1">
    <citation type="submission" date="2016-10" db="EMBL/GenBank/DDBJ databases">
        <authorList>
            <person name="de Groot N.N."/>
        </authorList>
    </citation>
    <scope>NUCLEOTIDE SEQUENCE [LARGE SCALE GENOMIC DNA]</scope>
    <source>
        <strain evidence="9 10">DSM 28286</strain>
    </source>
</reference>
<dbReference type="EMBL" id="FOXQ01000017">
    <property type="protein sequence ID" value="SFQ52010.1"/>
    <property type="molecule type" value="Genomic_DNA"/>
</dbReference>
<dbReference type="InterPro" id="IPR018365">
    <property type="entry name" value="Cell_cycle_FtsW-rel_CS"/>
</dbReference>
<feature type="transmembrane region" description="Helical" evidence="8">
    <location>
        <begin position="421"/>
        <end position="442"/>
    </location>
</feature>
<dbReference type="AlphaFoldDB" id="A0A1I5Z6D7"/>
<comment type="subcellular location">
    <subcellularLocation>
        <location evidence="1">Membrane</location>
        <topology evidence="1">Multi-pass membrane protein</topology>
    </subcellularLocation>
</comment>
<dbReference type="PANTHER" id="PTHR30474">
    <property type="entry name" value="CELL CYCLE PROTEIN"/>
    <property type="match status" value="1"/>
</dbReference>
<dbReference type="NCBIfam" id="NF037961">
    <property type="entry name" value="RodA_shape"/>
    <property type="match status" value="1"/>
</dbReference>
<dbReference type="GO" id="GO:0005886">
    <property type="term" value="C:plasma membrane"/>
    <property type="evidence" value="ECO:0007669"/>
    <property type="project" value="TreeGrafter"/>
</dbReference>
<dbReference type="PANTHER" id="PTHR30474:SF1">
    <property type="entry name" value="PEPTIDOGLYCAN GLYCOSYLTRANSFERASE MRDB"/>
    <property type="match status" value="1"/>
</dbReference>
<dbReference type="OrthoDB" id="9768187at2"/>